<proteinExistence type="predicted"/>
<evidence type="ECO:0000313" key="2">
    <source>
        <dbReference type="EMBL" id="KAK4271303.1"/>
    </source>
</evidence>
<dbReference type="AlphaFoldDB" id="A0AAE1JN66"/>
<dbReference type="EMBL" id="JAWXYG010000005">
    <property type="protein sequence ID" value="KAK4271303.1"/>
    <property type="molecule type" value="Genomic_DNA"/>
</dbReference>
<organism evidence="2 3">
    <name type="scientific">Acacia crassicarpa</name>
    <name type="common">northern wattle</name>
    <dbReference type="NCBI Taxonomy" id="499986"/>
    <lineage>
        <taxon>Eukaryota</taxon>
        <taxon>Viridiplantae</taxon>
        <taxon>Streptophyta</taxon>
        <taxon>Embryophyta</taxon>
        <taxon>Tracheophyta</taxon>
        <taxon>Spermatophyta</taxon>
        <taxon>Magnoliopsida</taxon>
        <taxon>eudicotyledons</taxon>
        <taxon>Gunneridae</taxon>
        <taxon>Pentapetalae</taxon>
        <taxon>rosids</taxon>
        <taxon>fabids</taxon>
        <taxon>Fabales</taxon>
        <taxon>Fabaceae</taxon>
        <taxon>Caesalpinioideae</taxon>
        <taxon>mimosoid clade</taxon>
        <taxon>Acacieae</taxon>
        <taxon>Acacia</taxon>
    </lineage>
</organism>
<feature type="compositionally biased region" description="Basic and acidic residues" evidence="1">
    <location>
        <begin position="49"/>
        <end position="63"/>
    </location>
</feature>
<keyword evidence="3" id="KW-1185">Reference proteome</keyword>
<comment type="caution">
    <text evidence="2">The sequence shown here is derived from an EMBL/GenBank/DDBJ whole genome shotgun (WGS) entry which is preliminary data.</text>
</comment>
<feature type="region of interest" description="Disordered" evidence="1">
    <location>
        <begin position="42"/>
        <end position="64"/>
    </location>
</feature>
<evidence type="ECO:0000256" key="1">
    <source>
        <dbReference type="SAM" id="MobiDB-lite"/>
    </source>
</evidence>
<gene>
    <name evidence="2" type="ORF">QN277_020014</name>
</gene>
<evidence type="ECO:0000313" key="3">
    <source>
        <dbReference type="Proteomes" id="UP001293593"/>
    </source>
</evidence>
<sequence>MPEPRNQPSNQTVNMNNSFKRMKQLKQNPILTRKLRIICDDPYATDSSSSKDEGGNQRSDTCRSRKMKRIVGEITLPLALAISKSQITSYAPCLDAGFHPSDSPPEDLHSLLCEDGDGIGRVRF</sequence>
<protein>
    <submittedName>
        <fullName evidence="2">Uncharacterized protein</fullName>
    </submittedName>
</protein>
<accession>A0AAE1JN66</accession>
<name>A0AAE1JN66_9FABA</name>
<reference evidence="2" key="1">
    <citation type="submission" date="2023-10" db="EMBL/GenBank/DDBJ databases">
        <title>Chromosome-level genome of the transformable northern wattle, Acacia crassicarpa.</title>
        <authorList>
            <person name="Massaro I."/>
            <person name="Sinha N.R."/>
            <person name="Poethig S."/>
            <person name="Leichty A.R."/>
        </authorList>
    </citation>
    <scope>NUCLEOTIDE SEQUENCE</scope>
    <source>
        <strain evidence="2">Acra3RX</strain>
        <tissue evidence="2">Leaf</tissue>
    </source>
</reference>
<dbReference type="Proteomes" id="UP001293593">
    <property type="component" value="Unassembled WGS sequence"/>
</dbReference>